<protein>
    <submittedName>
        <fullName evidence="2">Uncharacterized protein</fullName>
    </submittedName>
</protein>
<evidence type="ECO:0000313" key="2">
    <source>
        <dbReference type="EMBL" id="MCI25744.1"/>
    </source>
</evidence>
<name>A0A392QPF7_9FABA</name>
<evidence type="ECO:0000313" key="3">
    <source>
        <dbReference type="Proteomes" id="UP000265520"/>
    </source>
</evidence>
<comment type="caution">
    <text evidence="2">The sequence shown here is derived from an EMBL/GenBank/DDBJ whole genome shotgun (WGS) entry which is preliminary data.</text>
</comment>
<feature type="region of interest" description="Disordered" evidence="1">
    <location>
        <begin position="1"/>
        <end position="23"/>
    </location>
</feature>
<keyword evidence="3" id="KW-1185">Reference proteome</keyword>
<feature type="compositionally biased region" description="Polar residues" evidence="1">
    <location>
        <begin position="1"/>
        <end position="13"/>
    </location>
</feature>
<evidence type="ECO:0000256" key="1">
    <source>
        <dbReference type="SAM" id="MobiDB-lite"/>
    </source>
</evidence>
<dbReference type="Proteomes" id="UP000265520">
    <property type="component" value="Unassembled WGS sequence"/>
</dbReference>
<dbReference type="EMBL" id="LXQA010149105">
    <property type="protein sequence ID" value="MCI25744.1"/>
    <property type="molecule type" value="Genomic_DNA"/>
</dbReference>
<accession>A0A392QPF7</accession>
<proteinExistence type="predicted"/>
<dbReference type="AlphaFoldDB" id="A0A392QPF7"/>
<reference evidence="2 3" key="1">
    <citation type="journal article" date="2018" name="Front. Plant Sci.">
        <title>Red Clover (Trifolium pratense) and Zigzag Clover (T. medium) - A Picture of Genomic Similarities and Differences.</title>
        <authorList>
            <person name="Dluhosova J."/>
            <person name="Istvanek J."/>
            <person name="Nedelnik J."/>
            <person name="Repkova J."/>
        </authorList>
    </citation>
    <scope>NUCLEOTIDE SEQUENCE [LARGE SCALE GENOMIC DNA]</scope>
    <source>
        <strain evidence="3">cv. 10/8</strain>
        <tissue evidence="2">Leaf</tissue>
    </source>
</reference>
<sequence>MAREPSLSSNRSTKGGVVPTDTLMPKSVQGAEIQFKRRVRMRIEYLALLDNGSAQRNTRPRHEEQVGKGVCRLGRGGHVILGRPRYT</sequence>
<organism evidence="2 3">
    <name type="scientific">Trifolium medium</name>
    <dbReference type="NCBI Taxonomy" id="97028"/>
    <lineage>
        <taxon>Eukaryota</taxon>
        <taxon>Viridiplantae</taxon>
        <taxon>Streptophyta</taxon>
        <taxon>Embryophyta</taxon>
        <taxon>Tracheophyta</taxon>
        <taxon>Spermatophyta</taxon>
        <taxon>Magnoliopsida</taxon>
        <taxon>eudicotyledons</taxon>
        <taxon>Gunneridae</taxon>
        <taxon>Pentapetalae</taxon>
        <taxon>rosids</taxon>
        <taxon>fabids</taxon>
        <taxon>Fabales</taxon>
        <taxon>Fabaceae</taxon>
        <taxon>Papilionoideae</taxon>
        <taxon>50 kb inversion clade</taxon>
        <taxon>NPAAA clade</taxon>
        <taxon>Hologalegina</taxon>
        <taxon>IRL clade</taxon>
        <taxon>Trifolieae</taxon>
        <taxon>Trifolium</taxon>
    </lineage>
</organism>